<evidence type="ECO:0000313" key="2">
    <source>
        <dbReference type="Proteomes" id="UP001314170"/>
    </source>
</evidence>
<reference evidence="1 2" key="1">
    <citation type="submission" date="2024-01" db="EMBL/GenBank/DDBJ databases">
        <authorList>
            <person name="Waweru B."/>
        </authorList>
    </citation>
    <scope>NUCLEOTIDE SEQUENCE [LARGE SCALE GENOMIC DNA]</scope>
</reference>
<evidence type="ECO:0000313" key="1">
    <source>
        <dbReference type="EMBL" id="CAK7325389.1"/>
    </source>
</evidence>
<name>A0AAV1QZ40_9ROSI</name>
<dbReference type="AlphaFoldDB" id="A0AAV1QZ40"/>
<gene>
    <name evidence="1" type="ORF">DCAF_LOCUS3064</name>
</gene>
<proteinExistence type="predicted"/>
<protein>
    <submittedName>
        <fullName evidence="1">Uncharacterized protein</fullName>
    </submittedName>
</protein>
<sequence>ILSLKQSTLRERLVDNFFQRVVDNFGRQALMTLTELKKVYAVEAQDEEQRYIAASRAPILKAMTLLAKSQTAYG</sequence>
<organism evidence="1 2">
    <name type="scientific">Dovyalis caffra</name>
    <dbReference type="NCBI Taxonomy" id="77055"/>
    <lineage>
        <taxon>Eukaryota</taxon>
        <taxon>Viridiplantae</taxon>
        <taxon>Streptophyta</taxon>
        <taxon>Embryophyta</taxon>
        <taxon>Tracheophyta</taxon>
        <taxon>Spermatophyta</taxon>
        <taxon>Magnoliopsida</taxon>
        <taxon>eudicotyledons</taxon>
        <taxon>Gunneridae</taxon>
        <taxon>Pentapetalae</taxon>
        <taxon>rosids</taxon>
        <taxon>fabids</taxon>
        <taxon>Malpighiales</taxon>
        <taxon>Salicaceae</taxon>
        <taxon>Flacourtieae</taxon>
        <taxon>Dovyalis</taxon>
    </lineage>
</organism>
<keyword evidence="2" id="KW-1185">Reference proteome</keyword>
<dbReference type="Proteomes" id="UP001314170">
    <property type="component" value="Unassembled WGS sequence"/>
</dbReference>
<comment type="caution">
    <text evidence="1">The sequence shown here is derived from an EMBL/GenBank/DDBJ whole genome shotgun (WGS) entry which is preliminary data.</text>
</comment>
<dbReference type="EMBL" id="CAWUPB010000850">
    <property type="protein sequence ID" value="CAK7325389.1"/>
    <property type="molecule type" value="Genomic_DNA"/>
</dbReference>
<accession>A0AAV1QZ40</accession>
<feature type="non-terminal residue" evidence="1">
    <location>
        <position position="1"/>
    </location>
</feature>